<dbReference type="AlphaFoldDB" id="A0A4R8DF60"/>
<dbReference type="RefSeq" id="WP_133996304.1">
    <property type="nucleotide sequence ID" value="NZ_SODV01000002.1"/>
</dbReference>
<name>A0A4R8DF60_9BACT</name>
<protein>
    <submittedName>
        <fullName evidence="2">CubicO group peptidase (Beta-lactamase class C family)</fullName>
    </submittedName>
</protein>
<comment type="caution">
    <text evidence="2">The sequence shown here is derived from an EMBL/GenBank/DDBJ whole genome shotgun (WGS) entry which is preliminary data.</text>
</comment>
<dbReference type="PANTHER" id="PTHR46825">
    <property type="entry name" value="D-ALANYL-D-ALANINE-CARBOXYPEPTIDASE/ENDOPEPTIDASE AMPH"/>
    <property type="match status" value="1"/>
</dbReference>
<dbReference type="OrthoDB" id="9793489at2"/>
<evidence type="ECO:0000313" key="2">
    <source>
        <dbReference type="EMBL" id="TDW96223.1"/>
    </source>
</evidence>
<gene>
    <name evidence="2" type="ORF">EDB95_4048</name>
</gene>
<proteinExistence type="predicted"/>
<evidence type="ECO:0000313" key="3">
    <source>
        <dbReference type="Proteomes" id="UP000294498"/>
    </source>
</evidence>
<accession>A0A4R8DF60</accession>
<evidence type="ECO:0000259" key="1">
    <source>
        <dbReference type="Pfam" id="PF00144"/>
    </source>
</evidence>
<feature type="domain" description="Beta-lactamase-related" evidence="1">
    <location>
        <begin position="18"/>
        <end position="322"/>
    </location>
</feature>
<keyword evidence="3" id="KW-1185">Reference proteome</keyword>
<reference evidence="2 3" key="1">
    <citation type="submission" date="2019-03" db="EMBL/GenBank/DDBJ databases">
        <title>Genomic Encyclopedia of Type Strains, Phase IV (KMG-IV): sequencing the most valuable type-strain genomes for metagenomic binning, comparative biology and taxonomic classification.</title>
        <authorList>
            <person name="Goeker M."/>
        </authorList>
    </citation>
    <scope>NUCLEOTIDE SEQUENCE [LARGE SCALE GENOMIC DNA]</scope>
    <source>
        <strain evidence="2 3">DSM 100059</strain>
    </source>
</reference>
<dbReference type="InterPro" id="IPR012338">
    <property type="entry name" value="Beta-lactam/transpept-like"/>
</dbReference>
<dbReference type="Pfam" id="PF00144">
    <property type="entry name" value="Beta-lactamase"/>
    <property type="match status" value="1"/>
</dbReference>
<dbReference type="Proteomes" id="UP000294498">
    <property type="component" value="Unassembled WGS sequence"/>
</dbReference>
<organism evidence="2 3">
    <name type="scientific">Dinghuibacter silviterrae</name>
    <dbReference type="NCBI Taxonomy" id="1539049"/>
    <lineage>
        <taxon>Bacteria</taxon>
        <taxon>Pseudomonadati</taxon>
        <taxon>Bacteroidota</taxon>
        <taxon>Chitinophagia</taxon>
        <taxon>Chitinophagales</taxon>
        <taxon>Chitinophagaceae</taxon>
        <taxon>Dinghuibacter</taxon>
    </lineage>
</organism>
<dbReference type="EMBL" id="SODV01000002">
    <property type="protein sequence ID" value="TDW96223.1"/>
    <property type="molecule type" value="Genomic_DNA"/>
</dbReference>
<dbReference type="InterPro" id="IPR001466">
    <property type="entry name" value="Beta-lactam-related"/>
</dbReference>
<sequence>MHTLLYLLLDSLISLHFQGNVPGMAVLVAQKGQVLFEKAYGSANIELETPLEPSMAFKIGSVTKQFTAVGILRLVDQGRVHLSDTIQQYIKGFPSKGYPITIENLLTHTSGIVDYMSLDDPDPYIERRDFTPEQIIHYFQDRPLLFRPGFTFSYSNSNYTLLGYIIQKVTGMPYHLYMTDSVLKPAGLTHTGFATEQDVLPGRVEGYSRDKGYYQNADYQSMTLAYAAGDLYSTVEDLYRWNCALLEGKLLPPSLLQKAWTAHRLADSSSTHYGYGWYDNLLYGVRCIHHEGQINGFIAEVKYFPGEDLYVCTLTNLRSGEDRTTFSEGRFRLMENIALAALGKLGPPPASLPSGAIDRFIGSYRCVEKPKLVLKIYKENGRLYADLSNGTGRHMVLEPETATRFVLPDVLNVRTTIEFTPDGGLIATQDKPYVFKKF</sequence>
<dbReference type="PANTHER" id="PTHR46825:SF9">
    <property type="entry name" value="BETA-LACTAMASE-RELATED DOMAIN-CONTAINING PROTEIN"/>
    <property type="match status" value="1"/>
</dbReference>
<dbReference type="InterPro" id="IPR050491">
    <property type="entry name" value="AmpC-like"/>
</dbReference>
<dbReference type="Gene3D" id="3.40.710.10">
    <property type="entry name" value="DD-peptidase/beta-lactamase superfamily"/>
    <property type="match status" value="1"/>
</dbReference>
<dbReference type="SUPFAM" id="SSF56601">
    <property type="entry name" value="beta-lactamase/transpeptidase-like"/>
    <property type="match status" value="1"/>
</dbReference>